<protein>
    <submittedName>
        <fullName evidence="2">Uncharacterized protein</fullName>
    </submittedName>
</protein>
<evidence type="ECO:0000256" key="1">
    <source>
        <dbReference type="SAM" id="MobiDB-lite"/>
    </source>
</evidence>
<evidence type="ECO:0000313" key="3">
    <source>
        <dbReference type="Proteomes" id="UP000233551"/>
    </source>
</evidence>
<feature type="region of interest" description="Disordered" evidence="1">
    <location>
        <begin position="13"/>
        <end position="33"/>
    </location>
</feature>
<name>A0A2I0L548_PUNGR</name>
<dbReference type="EMBL" id="PGOL01000148">
    <property type="protein sequence ID" value="PKI75818.1"/>
    <property type="molecule type" value="Genomic_DNA"/>
</dbReference>
<dbReference type="AlphaFoldDB" id="A0A2I0L548"/>
<keyword evidence="3" id="KW-1185">Reference proteome</keyword>
<organism evidence="2 3">
    <name type="scientific">Punica granatum</name>
    <name type="common">Pomegranate</name>
    <dbReference type="NCBI Taxonomy" id="22663"/>
    <lineage>
        <taxon>Eukaryota</taxon>
        <taxon>Viridiplantae</taxon>
        <taxon>Streptophyta</taxon>
        <taxon>Embryophyta</taxon>
        <taxon>Tracheophyta</taxon>
        <taxon>Spermatophyta</taxon>
        <taxon>Magnoliopsida</taxon>
        <taxon>eudicotyledons</taxon>
        <taxon>Gunneridae</taxon>
        <taxon>Pentapetalae</taxon>
        <taxon>rosids</taxon>
        <taxon>malvids</taxon>
        <taxon>Myrtales</taxon>
        <taxon>Lythraceae</taxon>
        <taxon>Punica</taxon>
    </lineage>
</organism>
<accession>A0A2I0L548</accession>
<comment type="caution">
    <text evidence="2">The sequence shown here is derived from an EMBL/GenBank/DDBJ whole genome shotgun (WGS) entry which is preliminary data.</text>
</comment>
<gene>
    <name evidence="2" type="ORF">CRG98_003733</name>
</gene>
<reference evidence="2 3" key="1">
    <citation type="submission" date="2017-11" db="EMBL/GenBank/DDBJ databases">
        <title>De-novo sequencing of pomegranate (Punica granatum L.) genome.</title>
        <authorList>
            <person name="Akparov Z."/>
            <person name="Amiraslanov A."/>
            <person name="Hajiyeva S."/>
            <person name="Abbasov M."/>
            <person name="Kaur K."/>
            <person name="Hamwieh A."/>
            <person name="Solovyev V."/>
            <person name="Salamov A."/>
            <person name="Braich B."/>
            <person name="Kosarev P."/>
            <person name="Mahmoud A."/>
            <person name="Hajiyev E."/>
            <person name="Babayeva S."/>
            <person name="Izzatullayeva V."/>
            <person name="Mammadov A."/>
            <person name="Mammadov A."/>
            <person name="Sharifova S."/>
            <person name="Ojaghi J."/>
            <person name="Eynullazada K."/>
            <person name="Bayramov B."/>
            <person name="Abdulazimova A."/>
            <person name="Shahmuradov I."/>
        </authorList>
    </citation>
    <scope>NUCLEOTIDE SEQUENCE [LARGE SCALE GENOMIC DNA]</scope>
    <source>
        <strain evidence="3">cv. AG2017</strain>
        <tissue evidence="2">Leaf</tissue>
    </source>
</reference>
<evidence type="ECO:0000313" key="2">
    <source>
        <dbReference type="EMBL" id="PKI75818.1"/>
    </source>
</evidence>
<dbReference type="Proteomes" id="UP000233551">
    <property type="component" value="Unassembled WGS sequence"/>
</dbReference>
<sequence length="147" mass="16766">MYTELVQPECGMGSIPESPLYSEIPDRRTRGPSVEPVKSVYRYQEMSKPEHSRSRFAQKINHHGLTSCNTKIVNRLHEMQAYSSFGALARSDHFTEFKMSKQVYPVPLNLGDSTALDLPVVNSKWRLILTRVRRASPGRWTLPSCVT</sequence>
<proteinExistence type="predicted"/>